<comment type="caution">
    <text evidence="4">The sequence shown here is derived from an EMBL/GenBank/DDBJ whole genome shotgun (WGS) entry which is preliminary data.</text>
</comment>
<gene>
    <name evidence="4" type="ORF">D9756_010691</name>
</gene>
<keyword evidence="5" id="KW-1185">Reference proteome</keyword>
<organism evidence="4 5">
    <name type="scientific">Leucocoprinus leucothites</name>
    <dbReference type="NCBI Taxonomy" id="201217"/>
    <lineage>
        <taxon>Eukaryota</taxon>
        <taxon>Fungi</taxon>
        <taxon>Dikarya</taxon>
        <taxon>Basidiomycota</taxon>
        <taxon>Agaricomycotina</taxon>
        <taxon>Agaricomycetes</taxon>
        <taxon>Agaricomycetidae</taxon>
        <taxon>Agaricales</taxon>
        <taxon>Agaricineae</taxon>
        <taxon>Agaricaceae</taxon>
        <taxon>Leucocoprinus</taxon>
    </lineage>
</organism>
<keyword evidence="2" id="KW-1133">Transmembrane helix</keyword>
<dbReference type="EMBL" id="JAACJO010000024">
    <property type="protein sequence ID" value="KAF5347557.1"/>
    <property type="molecule type" value="Genomic_DNA"/>
</dbReference>
<keyword evidence="2" id="KW-0812">Transmembrane</keyword>
<accession>A0A8H5CVR9</accession>
<feature type="transmembrane region" description="Helical" evidence="2">
    <location>
        <begin position="155"/>
        <end position="177"/>
    </location>
</feature>
<sequence>MSHATDLDLTPTHGVLLIGVLFATFFQGVLTVQVYQYYQDFPDDPRRIKILVAALWILGLIQLVLVSYTIYYYLVVNWGNVQVLKQKIFPLSLYLFFVALSILFSHLFLLYRIWIFSQRSVWIVGPVFVCCLGTFGLIFAGATSILIGFQFPGDMSGSVVTATVTDVLIAALLCYYLRKRSEGTRDMKVTSTLVAQVTSYTVATSALTSLIMLASVFSYIAAPRASIAMALYFSSGPTYANAVLMNLNARSKIRETLENMEPSFAKTIELGGSSSAIRRLPRHGTSTREHLSRFTTSPSRPVTREITVPLNAYPPRNFRHSLP</sequence>
<evidence type="ECO:0000256" key="2">
    <source>
        <dbReference type="SAM" id="Phobius"/>
    </source>
</evidence>
<evidence type="ECO:0000313" key="4">
    <source>
        <dbReference type="EMBL" id="KAF5347557.1"/>
    </source>
</evidence>
<feature type="transmembrane region" description="Helical" evidence="2">
    <location>
        <begin position="121"/>
        <end position="149"/>
    </location>
</feature>
<dbReference type="InterPro" id="IPR045339">
    <property type="entry name" value="DUF6534"/>
</dbReference>
<proteinExistence type="predicted"/>
<dbReference type="OrthoDB" id="2745105at2759"/>
<evidence type="ECO:0000259" key="3">
    <source>
        <dbReference type="Pfam" id="PF20152"/>
    </source>
</evidence>
<evidence type="ECO:0000313" key="5">
    <source>
        <dbReference type="Proteomes" id="UP000559027"/>
    </source>
</evidence>
<dbReference type="AlphaFoldDB" id="A0A8H5CVR9"/>
<dbReference type="Proteomes" id="UP000559027">
    <property type="component" value="Unassembled WGS sequence"/>
</dbReference>
<feature type="transmembrane region" description="Helical" evidence="2">
    <location>
        <begin position="15"/>
        <end position="38"/>
    </location>
</feature>
<feature type="transmembrane region" description="Helical" evidence="2">
    <location>
        <begin position="94"/>
        <end position="114"/>
    </location>
</feature>
<feature type="region of interest" description="Disordered" evidence="1">
    <location>
        <begin position="278"/>
        <end position="298"/>
    </location>
</feature>
<reference evidence="4 5" key="1">
    <citation type="journal article" date="2020" name="ISME J.">
        <title>Uncovering the hidden diversity of litter-decomposition mechanisms in mushroom-forming fungi.</title>
        <authorList>
            <person name="Floudas D."/>
            <person name="Bentzer J."/>
            <person name="Ahren D."/>
            <person name="Johansson T."/>
            <person name="Persson P."/>
            <person name="Tunlid A."/>
        </authorList>
    </citation>
    <scope>NUCLEOTIDE SEQUENCE [LARGE SCALE GENOMIC DNA]</scope>
    <source>
        <strain evidence="4 5">CBS 146.42</strain>
    </source>
</reference>
<feature type="domain" description="DUF6534" evidence="3">
    <location>
        <begin position="162"/>
        <end position="251"/>
    </location>
</feature>
<dbReference type="PANTHER" id="PTHR40465">
    <property type="entry name" value="CHROMOSOME 1, WHOLE GENOME SHOTGUN SEQUENCE"/>
    <property type="match status" value="1"/>
</dbReference>
<feature type="transmembrane region" description="Helical" evidence="2">
    <location>
        <begin position="197"/>
        <end position="221"/>
    </location>
</feature>
<feature type="transmembrane region" description="Helical" evidence="2">
    <location>
        <begin position="227"/>
        <end position="247"/>
    </location>
</feature>
<dbReference type="PANTHER" id="PTHR40465:SF1">
    <property type="entry name" value="DUF6534 DOMAIN-CONTAINING PROTEIN"/>
    <property type="match status" value="1"/>
</dbReference>
<dbReference type="Pfam" id="PF20152">
    <property type="entry name" value="DUF6534"/>
    <property type="match status" value="1"/>
</dbReference>
<feature type="transmembrane region" description="Helical" evidence="2">
    <location>
        <begin position="50"/>
        <end position="74"/>
    </location>
</feature>
<keyword evidence="2" id="KW-0472">Membrane</keyword>
<protein>
    <recommendedName>
        <fullName evidence="3">DUF6534 domain-containing protein</fullName>
    </recommendedName>
</protein>
<evidence type="ECO:0000256" key="1">
    <source>
        <dbReference type="SAM" id="MobiDB-lite"/>
    </source>
</evidence>
<name>A0A8H5CVR9_9AGAR</name>